<gene>
    <name evidence="3" type="primary">groES</name>
    <name evidence="3" type="synonym">groS</name>
    <name evidence="5" type="ORF">A3C89_02820</name>
</gene>
<dbReference type="PRINTS" id="PR00297">
    <property type="entry name" value="CHAPERONIN10"/>
</dbReference>
<dbReference type="InterPro" id="IPR037124">
    <property type="entry name" value="Chaperonin_GroES_sf"/>
</dbReference>
<dbReference type="PANTHER" id="PTHR10772">
    <property type="entry name" value="10 KDA HEAT SHOCK PROTEIN"/>
    <property type="match status" value="1"/>
</dbReference>
<dbReference type="Gene3D" id="2.30.33.40">
    <property type="entry name" value="GroES chaperonin"/>
    <property type="match status" value="1"/>
</dbReference>
<dbReference type="HAMAP" id="MF_00580">
    <property type="entry name" value="CH10"/>
    <property type="match status" value="1"/>
</dbReference>
<dbReference type="CDD" id="cd00320">
    <property type="entry name" value="cpn10"/>
    <property type="match status" value="1"/>
</dbReference>
<dbReference type="InterPro" id="IPR020818">
    <property type="entry name" value="Chaperonin_GroES"/>
</dbReference>
<dbReference type="GO" id="GO:0005524">
    <property type="term" value="F:ATP binding"/>
    <property type="evidence" value="ECO:0007669"/>
    <property type="project" value="InterPro"/>
</dbReference>
<dbReference type="FunFam" id="2.30.33.40:FF:000001">
    <property type="entry name" value="10 kDa chaperonin"/>
    <property type="match status" value="1"/>
</dbReference>
<comment type="caution">
    <text evidence="5">The sequence shown here is derived from an EMBL/GenBank/DDBJ whole genome shotgun (WGS) entry which is preliminary data.</text>
</comment>
<dbReference type="Proteomes" id="UP000178794">
    <property type="component" value="Unassembled WGS sequence"/>
</dbReference>
<comment type="function">
    <text evidence="3 4">Together with the chaperonin GroEL, plays an essential role in assisting protein folding. The GroEL-GroES system forms a nano-cage that allows encapsulation of the non-native substrate proteins and provides a physical environment optimized to promote and accelerate protein folding. GroES binds to the apical surface of the GroEL ring, thereby capping the opening of the GroEL channel.</text>
</comment>
<dbReference type="InterPro" id="IPR011032">
    <property type="entry name" value="GroES-like_sf"/>
</dbReference>
<dbReference type="SUPFAM" id="SSF50129">
    <property type="entry name" value="GroES-like"/>
    <property type="match status" value="1"/>
</dbReference>
<dbReference type="AlphaFoldDB" id="A0A1F6DDA7"/>
<evidence type="ECO:0000256" key="1">
    <source>
        <dbReference type="ARBA" id="ARBA00006975"/>
    </source>
</evidence>
<dbReference type="GO" id="GO:0051082">
    <property type="term" value="F:unfolded protein binding"/>
    <property type="evidence" value="ECO:0007669"/>
    <property type="project" value="TreeGrafter"/>
</dbReference>
<dbReference type="GO" id="GO:0046872">
    <property type="term" value="F:metal ion binding"/>
    <property type="evidence" value="ECO:0007669"/>
    <property type="project" value="TreeGrafter"/>
</dbReference>
<dbReference type="GO" id="GO:0044183">
    <property type="term" value="F:protein folding chaperone"/>
    <property type="evidence" value="ECO:0007669"/>
    <property type="project" value="InterPro"/>
</dbReference>
<sequence>MKKELGIIPLGDRVLLRPFSEGELSNASSLGIILPQDREKAQTGQGEVMAVGAGKMLENGEKVVVPVSVGDRVLYSKYSYEEVSANGVDYHILSADNLLAVFK</sequence>
<proteinExistence type="inferred from homology"/>
<dbReference type="STRING" id="1798492.A3C89_02820"/>
<evidence type="ECO:0000256" key="2">
    <source>
        <dbReference type="ARBA" id="ARBA00023186"/>
    </source>
</evidence>
<keyword evidence="3" id="KW-0963">Cytoplasm</keyword>
<reference evidence="5 6" key="1">
    <citation type="journal article" date="2016" name="Nat. Commun.">
        <title>Thousands of microbial genomes shed light on interconnected biogeochemical processes in an aquifer system.</title>
        <authorList>
            <person name="Anantharaman K."/>
            <person name="Brown C.T."/>
            <person name="Hug L.A."/>
            <person name="Sharon I."/>
            <person name="Castelle C.J."/>
            <person name="Probst A.J."/>
            <person name="Thomas B.C."/>
            <person name="Singh A."/>
            <person name="Wilkins M.J."/>
            <person name="Karaoz U."/>
            <person name="Brodie E.L."/>
            <person name="Williams K.H."/>
            <person name="Hubbard S.S."/>
            <person name="Banfield J.F."/>
        </authorList>
    </citation>
    <scope>NUCLEOTIDE SEQUENCE [LARGE SCALE GENOMIC DNA]</scope>
</reference>
<evidence type="ECO:0000256" key="3">
    <source>
        <dbReference type="HAMAP-Rule" id="MF_00580"/>
    </source>
</evidence>
<dbReference type="Pfam" id="PF00166">
    <property type="entry name" value="Cpn10"/>
    <property type="match status" value="1"/>
</dbReference>
<dbReference type="GO" id="GO:0051087">
    <property type="term" value="F:protein-folding chaperone binding"/>
    <property type="evidence" value="ECO:0007669"/>
    <property type="project" value="TreeGrafter"/>
</dbReference>
<evidence type="ECO:0000313" key="6">
    <source>
        <dbReference type="Proteomes" id="UP000178794"/>
    </source>
</evidence>
<evidence type="ECO:0000313" key="5">
    <source>
        <dbReference type="EMBL" id="OGG59408.1"/>
    </source>
</evidence>
<comment type="subunit">
    <text evidence="3">Heptamer of 7 subunits arranged in a ring. Interacts with the chaperonin GroEL.</text>
</comment>
<dbReference type="PANTHER" id="PTHR10772:SF58">
    <property type="entry name" value="CO-CHAPERONIN GROES"/>
    <property type="match status" value="1"/>
</dbReference>
<organism evidence="5 6">
    <name type="scientific">Candidatus Kaiserbacteria bacterium RIFCSPHIGHO2_02_FULL_50_50</name>
    <dbReference type="NCBI Taxonomy" id="1798492"/>
    <lineage>
        <taxon>Bacteria</taxon>
        <taxon>Candidatus Kaiseribacteriota</taxon>
    </lineage>
</organism>
<name>A0A1F6DDA7_9BACT</name>
<accession>A0A1F6DDA7</accession>
<dbReference type="EMBL" id="MFLF01000016">
    <property type="protein sequence ID" value="OGG59408.1"/>
    <property type="molecule type" value="Genomic_DNA"/>
</dbReference>
<comment type="similarity">
    <text evidence="1 3 4">Belongs to the GroES chaperonin family.</text>
</comment>
<comment type="subcellular location">
    <subcellularLocation>
        <location evidence="3">Cytoplasm</location>
    </subcellularLocation>
</comment>
<keyword evidence="2 3" id="KW-0143">Chaperone</keyword>
<dbReference type="SMART" id="SM00883">
    <property type="entry name" value="Cpn10"/>
    <property type="match status" value="1"/>
</dbReference>
<evidence type="ECO:0000256" key="4">
    <source>
        <dbReference type="RuleBase" id="RU000535"/>
    </source>
</evidence>
<dbReference type="GO" id="GO:0005737">
    <property type="term" value="C:cytoplasm"/>
    <property type="evidence" value="ECO:0007669"/>
    <property type="project" value="UniProtKB-SubCell"/>
</dbReference>
<protein>
    <recommendedName>
        <fullName evidence="3">Co-chaperonin GroES</fullName>
    </recommendedName>
    <alternativeName>
        <fullName evidence="3">10 kDa chaperonin</fullName>
    </alternativeName>
    <alternativeName>
        <fullName evidence="3">Chaperonin-10</fullName>
        <shortName evidence="3">Cpn10</shortName>
    </alternativeName>
</protein>